<sequence>TNQALHSFCSEGAGAQGSSQDTWKFILVGKGGAGKSATGNTLLGKKEFESRLGAKPVTQACAAGSMRWSGRREVVVIDTPDVFCPAARDAGTCRELSRCIVLSAPGPHALLLVTQLGRYTAQDREAVSRVREVFGARAMKHMIVLFTRKEDLGGKVLHDYVKQKDNKDLKKLIARCRDRYCAFDNRATGEERDQQVMELMGIAETILQK</sequence>
<dbReference type="EMBL" id="AGCU01123891">
    <property type="status" value="NOT_ANNOTATED_CDS"/>
    <property type="molecule type" value="Genomic_DNA"/>
</dbReference>
<protein>
    <recommendedName>
        <fullName evidence="4">AIG1-type G domain-containing protein</fullName>
    </recommendedName>
</protein>
<dbReference type="PANTHER" id="PTHR10903">
    <property type="entry name" value="GTPASE, IMAP FAMILY MEMBER-RELATED"/>
    <property type="match status" value="1"/>
</dbReference>
<dbReference type="SUPFAM" id="SSF52540">
    <property type="entry name" value="P-loop containing nucleoside triphosphate hydrolases"/>
    <property type="match status" value="1"/>
</dbReference>
<evidence type="ECO:0000313" key="6">
    <source>
        <dbReference type="Proteomes" id="UP000007267"/>
    </source>
</evidence>
<dbReference type="STRING" id="13735.ENSPSIP00000005326"/>
<evidence type="ECO:0000256" key="2">
    <source>
        <dbReference type="ARBA" id="ARBA00022741"/>
    </source>
</evidence>
<dbReference type="CDD" id="cd01852">
    <property type="entry name" value="AIG1"/>
    <property type="match status" value="1"/>
</dbReference>
<dbReference type="GO" id="GO:0005525">
    <property type="term" value="F:GTP binding"/>
    <property type="evidence" value="ECO:0007669"/>
    <property type="project" value="UniProtKB-KW"/>
</dbReference>
<dbReference type="GeneTree" id="ENSGT00940000161272"/>
<evidence type="ECO:0000259" key="4">
    <source>
        <dbReference type="PROSITE" id="PS51720"/>
    </source>
</evidence>
<dbReference type="InterPro" id="IPR006703">
    <property type="entry name" value="G_AIG1"/>
</dbReference>
<reference evidence="5" key="3">
    <citation type="submission" date="2025-08" db="UniProtKB">
        <authorList>
            <consortium name="Ensembl"/>
        </authorList>
    </citation>
    <scope>IDENTIFICATION</scope>
</reference>
<comment type="similarity">
    <text evidence="1">Belongs to the TRAFAC class TrmE-Era-EngA-EngB-Septin-like GTPase superfamily. AIG1/Toc34/Toc159-like paraseptin GTPase family. IAN subfamily.</text>
</comment>
<dbReference type="InterPro" id="IPR045058">
    <property type="entry name" value="GIMA/IAN/Toc"/>
</dbReference>
<organism evidence="5 6">
    <name type="scientific">Pelodiscus sinensis</name>
    <name type="common">Chinese softshell turtle</name>
    <name type="synonym">Trionyx sinensis</name>
    <dbReference type="NCBI Taxonomy" id="13735"/>
    <lineage>
        <taxon>Eukaryota</taxon>
        <taxon>Metazoa</taxon>
        <taxon>Chordata</taxon>
        <taxon>Craniata</taxon>
        <taxon>Vertebrata</taxon>
        <taxon>Euteleostomi</taxon>
        <taxon>Archelosauria</taxon>
        <taxon>Testudinata</taxon>
        <taxon>Testudines</taxon>
        <taxon>Cryptodira</taxon>
        <taxon>Trionychia</taxon>
        <taxon>Trionychidae</taxon>
        <taxon>Pelodiscus</taxon>
    </lineage>
</organism>
<keyword evidence="2" id="KW-0547">Nucleotide-binding</keyword>
<keyword evidence="3" id="KW-0342">GTP-binding</keyword>
<proteinExistence type="inferred from homology"/>
<feature type="domain" description="AIG1-type G" evidence="4">
    <location>
        <begin position="20"/>
        <end position="209"/>
    </location>
</feature>
<dbReference type="FunFam" id="3.40.50.300:FF:000366">
    <property type="entry name" value="GTPase, IMAP family member 2"/>
    <property type="match status" value="1"/>
</dbReference>
<dbReference type="HOGENOM" id="CLU_010468_3_4_1"/>
<reference evidence="6" key="1">
    <citation type="submission" date="2011-10" db="EMBL/GenBank/DDBJ databases">
        <authorList>
            <consortium name="Soft-shell Turtle Genome Consortium"/>
        </authorList>
    </citation>
    <scope>NUCLEOTIDE SEQUENCE [LARGE SCALE GENOMIC DNA]</scope>
    <source>
        <strain evidence="6">Daiwa-1</strain>
    </source>
</reference>
<dbReference type="eggNOG" id="ENOG502SN36">
    <property type="taxonomic scope" value="Eukaryota"/>
</dbReference>
<dbReference type="Ensembl" id="ENSPSIT00000005357.1">
    <property type="protein sequence ID" value="ENSPSIP00000005326.1"/>
    <property type="gene ID" value="ENSPSIG00000004967.1"/>
</dbReference>
<accession>K7FBB6</accession>
<evidence type="ECO:0000256" key="3">
    <source>
        <dbReference type="ARBA" id="ARBA00023134"/>
    </source>
</evidence>
<name>K7FBB6_PELSI</name>
<dbReference type="PROSITE" id="PS51720">
    <property type="entry name" value="G_AIG1"/>
    <property type="match status" value="1"/>
</dbReference>
<evidence type="ECO:0000256" key="1">
    <source>
        <dbReference type="ARBA" id="ARBA00008535"/>
    </source>
</evidence>
<dbReference type="InterPro" id="IPR027417">
    <property type="entry name" value="P-loop_NTPase"/>
</dbReference>
<keyword evidence="6" id="KW-1185">Reference proteome</keyword>
<dbReference type="AlphaFoldDB" id="K7FBB6"/>
<dbReference type="Proteomes" id="UP000007267">
    <property type="component" value="Unassembled WGS sequence"/>
</dbReference>
<dbReference type="Pfam" id="PF04548">
    <property type="entry name" value="AIG1"/>
    <property type="match status" value="1"/>
</dbReference>
<reference evidence="6" key="2">
    <citation type="journal article" date="2013" name="Nat. Genet.">
        <title>The draft genomes of soft-shell turtle and green sea turtle yield insights into the development and evolution of the turtle-specific body plan.</title>
        <authorList>
            <person name="Wang Z."/>
            <person name="Pascual-Anaya J."/>
            <person name="Zadissa A."/>
            <person name="Li W."/>
            <person name="Niimura Y."/>
            <person name="Huang Z."/>
            <person name="Li C."/>
            <person name="White S."/>
            <person name="Xiong Z."/>
            <person name="Fang D."/>
            <person name="Wang B."/>
            <person name="Ming Y."/>
            <person name="Chen Y."/>
            <person name="Zheng Y."/>
            <person name="Kuraku S."/>
            <person name="Pignatelli M."/>
            <person name="Herrero J."/>
            <person name="Beal K."/>
            <person name="Nozawa M."/>
            <person name="Li Q."/>
            <person name="Wang J."/>
            <person name="Zhang H."/>
            <person name="Yu L."/>
            <person name="Shigenobu S."/>
            <person name="Wang J."/>
            <person name="Liu J."/>
            <person name="Flicek P."/>
            <person name="Searle S."/>
            <person name="Wang J."/>
            <person name="Kuratani S."/>
            <person name="Yin Y."/>
            <person name="Aken B."/>
            <person name="Zhang G."/>
            <person name="Irie N."/>
        </authorList>
    </citation>
    <scope>NUCLEOTIDE SEQUENCE [LARGE SCALE GENOMIC DNA]</scope>
    <source>
        <strain evidence="6">Daiwa-1</strain>
    </source>
</reference>
<dbReference type="OMA" id="YVQNTEY"/>
<dbReference type="PANTHER" id="PTHR10903:SF73">
    <property type="entry name" value="GTPASE IMAP FAMILY MEMBER 8"/>
    <property type="match status" value="1"/>
</dbReference>
<dbReference type="Gene3D" id="3.40.50.300">
    <property type="entry name" value="P-loop containing nucleotide triphosphate hydrolases"/>
    <property type="match status" value="1"/>
</dbReference>
<evidence type="ECO:0000313" key="5">
    <source>
        <dbReference type="Ensembl" id="ENSPSIP00000005326.1"/>
    </source>
</evidence>
<reference evidence="5" key="4">
    <citation type="submission" date="2025-09" db="UniProtKB">
        <authorList>
            <consortium name="Ensembl"/>
        </authorList>
    </citation>
    <scope>IDENTIFICATION</scope>
</reference>